<dbReference type="Pfam" id="PF00132">
    <property type="entry name" value="Hexapep"/>
    <property type="match status" value="1"/>
</dbReference>
<dbReference type="RefSeq" id="XP_044564546.1">
    <property type="nucleotide sequence ID" value="XM_044713863.1"/>
</dbReference>
<organism evidence="1 2">
    <name type="scientific">Naegleria fowleri</name>
    <name type="common">Brain eating amoeba</name>
    <dbReference type="NCBI Taxonomy" id="5763"/>
    <lineage>
        <taxon>Eukaryota</taxon>
        <taxon>Discoba</taxon>
        <taxon>Heterolobosea</taxon>
        <taxon>Tetramitia</taxon>
        <taxon>Eutetramitia</taxon>
        <taxon>Vahlkampfiidae</taxon>
        <taxon>Naegleria</taxon>
    </lineage>
</organism>
<evidence type="ECO:0008006" key="3">
    <source>
        <dbReference type="Google" id="ProtNLM"/>
    </source>
</evidence>
<dbReference type="VEuPathDB" id="AmoebaDB:FDP41_000986"/>
<proteinExistence type="predicted"/>
<dbReference type="VEuPathDB" id="AmoebaDB:NF0013860"/>
<dbReference type="AlphaFoldDB" id="A0A6A5BP84"/>
<name>A0A6A5BP84_NAEFO</name>
<dbReference type="CDD" id="cd04645">
    <property type="entry name" value="LbH_gamma_CA_like"/>
    <property type="match status" value="1"/>
</dbReference>
<sequence>MRKFLRALLERKQKTRIEELNEKYLEIMRRGTNAGTAQARFKRSTGLDEEDVLTGKQHILHKQRKDRLAFKPDREILENSTYPAEFPSTYVPVPEPEVPDRRGRRALGALYKLYKELYNRHRKFVWFNGYEPSVQCAGVWVAPSATVIGDVRLCDNVNIWYNAVLRGDKNRIEVGPHTNIQDGAIITVDDKPTQAGFESGVVIGGHTTIGHGAKLHACRIGNECVIGMNATILDGAIIEDNAVIAAGSLVLPNTRVGHGEMWAGSPARLVRHLGHHEELQVKSDALNYVALAEKHSLEFTTTGMAYKEVDQLVDKLEELNPESRDDRPVHWGVWHEQSKSATVPLWKKDRIL</sequence>
<dbReference type="VEuPathDB" id="AmoebaDB:NfTy_050160"/>
<dbReference type="InterPro" id="IPR001451">
    <property type="entry name" value="Hexapep"/>
</dbReference>
<dbReference type="OMA" id="GNECVIG"/>
<reference evidence="1 2" key="1">
    <citation type="journal article" date="2019" name="Sci. Rep.">
        <title>Nanopore sequencing improves the draft genome of the human pathogenic amoeba Naegleria fowleri.</title>
        <authorList>
            <person name="Liechti N."/>
            <person name="Schurch N."/>
            <person name="Bruggmann R."/>
            <person name="Wittwer M."/>
        </authorList>
    </citation>
    <scope>NUCLEOTIDE SEQUENCE [LARGE SCALE GENOMIC DNA]</scope>
    <source>
        <strain evidence="1 2">ATCC 30894</strain>
    </source>
</reference>
<dbReference type="EMBL" id="VFQX01000022">
    <property type="protein sequence ID" value="KAF0979833.1"/>
    <property type="molecule type" value="Genomic_DNA"/>
</dbReference>
<dbReference type="InterPro" id="IPR047324">
    <property type="entry name" value="LbH_gamma_CA-like"/>
</dbReference>
<dbReference type="InterPro" id="IPR050484">
    <property type="entry name" value="Transf_Hexapept/Carb_Anhydrase"/>
</dbReference>
<dbReference type="OrthoDB" id="25818at2759"/>
<dbReference type="PANTHER" id="PTHR13061:SF29">
    <property type="entry name" value="GAMMA CARBONIC ANHYDRASE-LIKE 1, MITOCHONDRIAL-RELATED"/>
    <property type="match status" value="1"/>
</dbReference>
<evidence type="ECO:0000313" key="1">
    <source>
        <dbReference type="EMBL" id="KAF0979833.1"/>
    </source>
</evidence>
<comment type="caution">
    <text evidence="1">The sequence shown here is derived from an EMBL/GenBank/DDBJ whole genome shotgun (WGS) entry which is preliminary data.</text>
</comment>
<dbReference type="SUPFAM" id="SSF51161">
    <property type="entry name" value="Trimeric LpxA-like enzymes"/>
    <property type="match status" value="1"/>
</dbReference>
<protein>
    <recommendedName>
        <fullName evidence="3">UDP N-acetylglucosamine O-acyltransferase C-terminal domain-containing protein</fullName>
    </recommendedName>
</protein>
<dbReference type="PANTHER" id="PTHR13061">
    <property type="entry name" value="DYNACTIN SUBUNIT P25"/>
    <property type="match status" value="1"/>
</dbReference>
<keyword evidence="2" id="KW-1185">Reference proteome</keyword>
<evidence type="ECO:0000313" key="2">
    <source>
        <dbReference type="Proteomes" id="UP000444721"/>
    </source>
</evidence>
<dbReference type="GeneID" id="68108204"/>
<accession>A0A6A5BP84</accession>
<gene>
    <name evidence="1" type="ORF">FDP41_000986</name>
</gene>
<dbReference type="Gene3D" id="2.160.10.10">
    <property type="entry name" value="Hexapeptide repeat proteins"/>
    <property type="match status" value="1"/>
</dbReference>
<dbReference type="Proteomes" id="UP000444721">
    <property type="component" value="Unassembled WGS sequence"/>
</dbReference>
<dbReference type="InterPro" id="IPR011004">
    <property type="entry name" value="Trimer_LpxA-like_sf"/>
</dbReference>